<evidence type="ECO:0000313" key="2">
    <source>
        <dbReference type="Proteomes" id="UP000000392"/>
    </source>
</evidence>
<dbReference type="AlphaFoldDB" id="A0AAN0P7U6"/>
<dbReference type="RefSeq" id="WP_013197520.1">
    <property type="nucleotide sequence ID" value="NC_014259.1"/>
</dbReference>
<organism evidence="1 2">
    <name type="scientific">Acinetobacter oleivorans (strain JCM 16667 / KCTC 23045 / DR1)</name>
    <dbReference type="NCBI Taxonomy" id="436717"/>
    <lineage>
        <taxon>Bacteria</taxon>
        <taxon>Pseudomonadati</taxon>
        <taxon>Pseudomonadota</taxon>
        <taxon>Gammaproteobacteria</taxon>
        <taxon>Moraxellales</taxon>
        <taxon>Moraxellaceae</taxon>
        <taxon>Acinetobacter</taxon>
    </lineage>
</organism>
<reference evidence="1 2" key="1">
    <citation type="journal article" date="2010" name="J. Bacteriol.">
        <title>Complete genome sequence of the diesel-degrading Acinetobacter sp. strain DR1.</title>
        <authorList>
            <person name="Jung J."/>
            <person name="Baek J.H."/>
            <person name="Park W."/>
        </authorList>
    </citation>
    <scope>NUCLEOTIDE SEQUENCE [LARGE SCALE GENOMIC DNA]</scope>
    <source>
        <strain evidence="2">JCM 16667 / KCTC 23045 / DR1</strain>
    </source>
</reference>
<accession>A0AAN0P7U6</accession>
<dbReference type="KEGG" id="acd:AOLE_07515"/>
<dbReference type="EMBL" id="CP002080">
    <property type="protein sequence ID" value="ADI90394.1"/>
    <property type="molecule type" value="Genomic_DNA"/>
</dbReference>
<dbReference type="Proteomes" id="UP000000392">
    <property type="component" value="Chromosome"/>
</dbReference>
<proteinExistence type="predicted"/>
<dbReference type="GeneID" id="9381927"/>
<protein>
    <submittedName>
        <fullName evidence="1">Uncharacterized protein</fullName>
    </submittedName>
</protein>
<evidence type="ECO:0000313" key="1">
    <source>
        <dbReference type="EMBL" id="ADI90394.1"/>
    </source>
</evidence>
<gene>
    <name evidence="1" type="ordered locus">AOLE_07515</name>
</gene>
<name>A0AAN0P7U6_ACISD</name>
<sequence length="175" mass="20201">MNAFVDMKKSEYALVAYSNVAAKSKERKALEKAVKKWLKHPGNKIQPVQSKQSESMAHGNQRAYKRMGCRCEVCVTWAISSGFVKTKPKSEIKRGPDERQMRIQAQKEGLDRFAQVFKEDWQLLAFEIGYAITAFQLERVYQGKSEIDQYFTWKYVKKVADQLVAEKLKIQGAKQ</sequence>